<comment type="caution">
    <text evidence="2">The sequence shown here is derived from an EMBL/GenBank/DDBJ whole genome shotgun (WGS) entry which is preliminary data.</text>
</comment>
<feature type="region of interest" description="Disordered" evidence="1">
    <location>
        <begin position="249"/>
        <end position="275"/>
    </location>
</feature>
<dbReference type="Proteomes" id="UP000758603">
    <property type="component" value="Unassembled WGS sequence"/>
</dbReference>
<evidence type="ECO:0000313" key="2">
    <source>
        <dbReference type="EMBL" id="KAH6652936.1"/>
    </source>
</evidence>
<feature type="region of interest" description="Disordered" evidence="1">
    <location>
        <begin position="76"/>
        <end position="118"/>
    </location>
</feature>
<feature type="region of interest" description="Disordered" evidence="1">
    <location>
        <begin position="752"/>
        <end position="775"/>
    </location>
</feature>
<evidence type="ECO:0000313" key="3">
    <source>
        <dbReference type="Proteomes" id="UP000758603"/>
    </source>
</evidence>
<feature type="compositionally biased region" description="Basic residues" evidence="1">
    <location>
        <begin position="720"/>
        <end position="732"/>
    </location>
</feature>
<proteinExistence type="predicted"/>
<dbReference type="OrthoDB" id="5426563at2759"/>
<feature type="region of interest" description="Disordered" evidence="1">
    <location>
        <begin position="1"/>
        <end position="21"/>
    </location>
</feature>
<dbReference type="AlphaFoldDB" id="A0A9P8ZWD5"/>
<evidence type="ECO:0000256" key="1">
    <source>
        <dbReference type="SAM" id="MobiDB-lite"/>
    </source>
</evidence>
<reference evidence="2" key="1">
    <citation type="journal article" date="2021" name="Nat. Commun.">
        <title>Genetic determinants of endophytism in the Arabidopsis root mycobiome.</title>
        <authorList>
            <person name="Mesny F."/>
            <person name="Miyauchi S."/>
            <person name="Thiergart T."/>
            <person name="Pickel B."/>
            <person name="Atanasova L."/>
            <person name="Karlsson M."/>
            <person name="Huettel B."/>
            <person name="Barry K.W."/>
            <person name="Haridas S."/>
            <person name="Chen C."/>
            <person name="Bauer D."/>
            <person name="Andreopoulos W."/>
            <person name="Pangilinan J."/>
            <person name="LaButti K."/>
            <person name="Riley R."/>
            <person name="Lipzen A."/>
            <person name="Clum A."/>
            <person name="Drula E."/>
            <person name="Henrissat B."/>
            <person name="Kohler A."/>
            <person name="Grigoriev I.V."/>
            <person name="Martin F.M."/>
            <person name="Hacquard S."/>
        </authorList>
    </citation>
    <scope>NUCLEOTIDE SEQUENCE</scope>
    <source>
        <strain evidence="2">MPI-SDFR-AT-0073</strain>
    </source>
</reference>
<dbReference type="GeneID" id="70129085"/>
<feature type="region of interest" description="Disordered" evidence="1">
    <location>
        <begin position="710"/>
        <end position="733"/>
    </location>
</feature>
<dbReference type="EMBL" id="JAGPXC010000005">
    <property type="protein sequence ID" value="KAH6652936.1"/>
    <property type="molecule type" value="Genomic_DNA"/>
</dbReference>
<feature type="region of interest" description="Disordered" evidence="1">
    <location>
        <begin position="498"/>
        <end position="527"/>
    </location>
</feature>
<feature type="region of interest" description="Disordered" evidence="1">
    <location>
        <begin position="296"/>
        <end position="315"/>
    </location>
</feature>
<gene>
    <name evidence="2" type="ORF">BKA67DRAFT_536640</name>
</gene>
<dbReference type="RefSeq" id="XP_045957213.1">
    <property type="nucleotide sequence ID" value="XM_046100193.1"/>
</dbReference>
<feature type="compositionally biased region" description="Basic and acidic residues" evidence="1">
    <location>
        <begin position="508"/>
        <end position="521"/>
    </location>
</feature>
<name>A0A9P8ZWD5_9PEZI</name>
<sequence length="775" mass="85401">MNWTEGNLARHSRGKANNQVLKRQKQHFAKARTKLLGGNVTRGPVTISFLNSEHKQYFQHVPAETLSPAGNSIMARQAHSPQNGSVAMPRGLGRVERNQNPKPLSTQRDGGPTGTQKRSTFADIVDEEIAQERRRKLLRKPDWAGLEMQQPIELVFPGQSQASSGRLWSDTGPRRSGAILSPRLGANEPRTRAFHRSHQNHAGPLRRAAKVPPIQITIGSQSITDATSSQILQDPEMPKLKAHRLSVLPHTGELSSGSERRNGKSGSSNSRLHGDSMLLASNDRTHVQTMNPRADVADSRHRQYGQDKPEHSVHASSDIYEPIPRRTRISTILQRSPSAKSTDSESINVEVGRPKRGLPSEIADNERWMNRLLPEDNLVIPLTRGSSLLESSIPRPSISPGISERHSQVDLGTIEKPEASSLGSSCSATGKHAIALEMARSNHNVARSMSRNVSGSYSMQQARMLDITSGQDVDLIRQQYTDLGDNFPRHLKHAKTLDDTPSWFRNPQAEHDKPRHLDKRQSSVSAGDDNTQWMEFIFGDHNDDFDSRAYQEAAHDAAKDIKPSQSSGSSDELPMTDIGFQCAAMAHNPVYPTIMTDGDQRTTSDYANASLIATKGSESSPILQSGGRQPFFEKPDRDKSTCFGFQTSPNSASRVYSQSMEAQNMSVPGVASDMATAGDSIATSSPKYSFRFSAPQMFMGKLAILGATPSEMAPPPLPSKARKRKAKGLRTKKIYERRPDIRALPDFIDDPIEEFEEPKNPGPVYSRKVPGIRGS</sequence>
<protein>
    <submittedName>
        <fullName evidence="2">Uncharacterized protein</fullName>
    </submittedName>
</protein>
<feature type="compositionally biased region" description="Polar residues" evidence="1">
    <location>
        <begin position="100"/>
        <end position="118"/>
    </location>
</feature>
<keyword evidence="3" id="KW-1185">Reference proteome</keyword>
<organism evidence="2 3">
    <name type="scientific">Truncatella angustata</name>
    <dbReference type="NCBI Taxonomy" id="152316"/>
    <lineage>
        <taxon>Eukaryota</taxon>
        <taxon>Fungi</taxon>
        <taxon>Dikarya</taxon>
        <taxon>Ascomycota</taxon>
        <taxon>Pezizomycotina</taxon>
        <taxon>Sordariomycetes</taxon>
        <taxon>Xylariomycetidae</taxon>
        <taxon>Amphisphaeriales</taxon>
        <taxon>Sporocadaceae</taxon>
        <taxon>Truncatella</taxon>
    </lineage>
</organism>
<feature type="compositionally biased region" description="Basic and acidic residues" evidence="1">
    <location>
        <begin position="296"/>
        <end position="313"/>
    </location>
</feature>
<feature type="region of interest" description="Disordered" evidence="1">
    <location>
        <begin position="162"/>
        <end position="182"/>
    </location>
</feature>
<accession>A0A9P8ZWD5</accession>